<dbReference type="InterPro" id="IPR012657">
    <property type="entry name" value="23S_rRNA-intervening_sequence"/>
</dbReference>
<dbReference type="AlphaFoldDB" id="A0A1F4TDD4"/>
<dbReference type="InterPro" id="IPR036583">
    <property type="entry name" value="23S_rRNA_IVS_sf"/>
</dbReference>
<dbReference type="PANTHER" id="PTHR38471:SF2">
    <property type="entry name" value="FOUR HELIX BUNDLE PROTEIN"/>
    <property type="match status" value="1"/>
</dbReference>
<dbReference type="NCBIfam" id="TIGR02436">
    <property type="entry name" value="four helix bundle protein"/>
    <property type="match status" value="1"/>
</dbReference>
<protein>
    <recommendedName>
        <fullName evidence="3">Four helix bundle protein</fullName>
    </recommendedName>
</protein>
<reference evidence="1 2" key="1">
    <citation type="journal article" date="2016" name="Nat. Commun.">
        <title>Thousands of microbial genomes shed light on interconnected biogeochemical processes in an aquifer system.</title>
        <authorList>
            <person name="Anantharaman K."/>
            <person name="Brown C.T."/>
            <person name="Hug L.A."/>
            <person name="Sharon I."/>
            <person name="Castelle C.J."/>
            <person name="Probst A.J."/>
            <person name="Thomas B.C."/>
            <person name="Singh A."/>
            <person name="Wilkins M.J."/>
            <person name="Karaoz U."/>
            <person name="Brodie E.L."/>
            <person name="Williams K.H."/>
            <person name="Hubbard S.S."/>
            <person name="Banfield J.F."/>
        </authorList>
    </citation>
    <scope>NUCLEOTIDE SEQUENCE [LARGE SCALE GENOMIC DNA]</scope>
</reference>
<evidence type="ECO:0000313" key="2">
    <source>
        <dbReference type="Proteomes" id="UP000178951"/>
    </source>
</evidence>
<proteinExistence type="predicted"/>
<sequence>MKGDRDECFSGNEKMYGHRKMVVWKNLDEIERVVRINIMTKIPKNKFNLRDQIDRASSSIMANFIEGYYSGSLKEYLRFLGYSKRSLAELQDWIRRIFYEQYIDQELYDFTDDLMIRTLYLENRLINALRRKL</sequence>
<dbReference type="SUPFAM" id="SSF158446">
    <property type="entry name" value="IVS-encoded protein-like"/>
    <property type="match status" value="1"/>
</dbReference>
<dbReference type="Proteomes" id="UP000178951">
    <property type="component" value="Unassembled WGS sequence"/>
</dbReference>
<dbReference type="Pfam" id="PF05635">
    <property type="entry name" value="23S_rRNA_IVP"/>
    <property type="match status" value="1"/>
</dbReference>
<gene>
    <name evidence="1" type="ORF">A2311_00410</name>
</gene>
<name>A0A1F4TDD4_UNCSA</name>
<dbReference type="STRING" id="1802583.A2311_00410"/>
<dbReference type="Gene3D" id="1.20.1440.60">
    <property type="entry name" value="23S rRNA-intervening sequence"/>
    <property type="match status" value="1"/>
</dbReference>
<dbReference type="EMBL" id="MEUF01000086">
    <property type="protein sequence ID" value="OGC30715.1"/>
    <property type="molecule type" value="Genomic_DNA"/>
</dbReference>
<comment type="caution">
    <text evidence="1">The sequence shown here is derived from an EMBL/GenBank/DDBJ whole genome shotgun (WGS) entry which is preliminary data.</text>
</comment>
<accession>A0A1F4TDD4</accession>
<evidence type="ECO:0008006" key="3">
    <source>
        <dbReference type="Google" id="ProtNLM"/>
    </source>
</evidence>
<organism evidence="1 2">
    <name type="scientific">candidate division WOR-1 bacterium RIFOXYB2_FULL_48_7</name>
    <dbReference type="NCBI Taxonomy" id="1802583"/>
    <lineage>
        <taxon>Bacteria</taxon>
        <taxon>Bacillati</taxon>
        <taxon>Saganbacteria</taxon>
    </lineage>
</organism>
<evidence type="ECO:0000313" key="1">
    <source>
        <dbReference type="EMBL" id="OGC30715.1"/>
    </source>
</evidence>
<dbReference type="PANTHER" id="PTHR38471">
    <property type="entry name" value="FOUR HELIX BUNDLE PROTEIN"/>
    <property type="match status" value="1"/>
</dbReference>